<sequence length="219" mass="24595">MEPSPLVELAPELRNRIYELAFTNPPIELTWTTYYDSVPRPVPHTNRRLGLALTATCKQIKEECGRGMFFANNDFIIFCRPGNSGYSRDDTRYADVIRSFIATIGFGNALAARTLSLSQARIDTSLFRPAIEQLHPLCRAIRLPLKIWLSGRSSLEIDMVRLRRTGDSVADRLDMLSWPRTMGPAPHGTLLREAPKVDLLSDLRRIAAVACDDSATHGR</sequence>
<protein>
    <submittedName>
        <fullName evidence="1">Uncharacterized protein</fullName>
    </submittedName>
</protein>
<dbReference type="PANTHER" id="PTHR42085:SF1">
    <property type="entry name" value="F-BOX DOMAIN-CONTAINING PROTEIN"/>
    <property type="match status" value="1"/>
</dbReference>
<reference evidence="1" key="1">
    <citation type="submission" date="2021-12" db="EMBL/GenBank/DDBJ databases">
        <title>Black yeast isolated from Biological Soil Crust.</title>
        <authorList>
            <person name="Kurbessoian T."/>
        </authorList>
    </citation>
    <scope>NUCLEOTIDE SEQUENCE</scope>
    <source>
        <strain evidence="1">CCFEE 5208</strain>
    </source>
</reference>
<dbReference type="EMBL" id="JASUXU010000107">
    <property type="protein sequence ID" value="KAK0305990.1"/>
    <property type="molecule type" value="Genomic_DNA"/>
</dbReference>
<evidence type="ECO:0000313" key="2">
    <source>
        <dbReference type="Proteomes" id="UP001168146"/>
    </source>
</evidence>
<gene>
    <name evidence="1" type="ORF">LTR82_016546</name>
</gene>
<dbReference type="AlphaFoldDB" id="A0AAN6F8K0"/>
<proteinExistence type="predicted"/>
<organism evidence="1 2">
    <name type="scientific">Friedmanniomyces endolithicus</name>
    <dbReference type="NCBI Taxonomy" id="329885"/>
    <lineage>
        <taxon>Eukaryota</taxon>
        <taxon>Fungi</taxon>
        <taxon>Dikarya</taxon>
        <taxon>Ascomycota</taxon>
        <taxon>Pezizomycotina</taxon>
        <taxon>Dothideomycetes</taxon>
        <taxon>Dothideomycetidae</taxon>
        <taxon>Mycosphaerellales</taxon>
        <taxon>Teratosphaeriaceae</taxon>
        <taxon>Friedmanniomyces</taxon>
    </lineage>
</organism>
<comment type="caution">
    <text evidence="1">The sequence shown here is derived from an EMBL/GenBank/DDBJ whole genome shotgun (WGS) entry which is preliminary data.</text>
</comment>
<dbReference type="PANTHER" id="PTHR42085">
    <property type="entry name" value="F-BOX DOMAIN-CONTAINING PROTEIN"/>
    <property type="match status" value="1"/>
</dbReference>
<accession>A0AAN6F8K0</accession>
<evidence type="ECO:0000313" key="1">
    <source>
        <dbReference type="EMBL" id="KAK0305990.1"/>
    </source>
</evidence>
<dbReference type="Proteomes" id="UP001168146">
    <property type="component" value="Unassembled WGS sequence"/>
</dbReference>
<dbReference type="InterPro" id="IPR038883">
    <property type="entry name" value="AN11006-like"/>
</dbReference>
<name>A0AAN6F8K0_9PEZI</name>